<reference evidence="2 3" key="1">
    <citation type="journal article" date="2016" name="Nat. Commun.">
        <title>Thousands of microbial genomes shed light on interconnected biogeochemical processes in an aquifer system.</title>
        <authorList>
            <person name="Anantharaman K."/>
            <person name="Brown C.T."/>
            <person name="Hug L.A."/>
            <person name="Sharon I."/>
            <person name="Castelle C.J."/>
            <person name="Probst A.J."/>
            <person name="Thomas B.C."/>
            <person name="Singh A."/>
            <person name="Wilkins M.J."/>
            <person name="Karaoz U."/>
            <person name="Brodie E.L."/>
            <person name="Williams K.H."/>
            <person name="Hubbard S.S."/>
            <person name="Banfield J.F."/>
        </authorList>
    </citation>
    <scope>NUCLEOTIDE SEQUENCE [LARGE SCALE GENOMIC DNA]</scope>
</reference>
<feature type="domain" description="KilA-N DNA-binding" evidence="1">
    <location>
        <begin position="15"/>
        <end position="82"/>
    </location>
</feature>
<comment type="caution">
    <text evidence="2">The sequence shown here is derived from an EMBL/GenBank/DDBJ whole genome shotgun (WGS) entry which is preliminary data.</text>
</comment>
<dbReference type="EMBL" id="MFFS01000043">
    <property type="protein sequence ID" value="OGF22011.1"/>
    <property type="molecule type" value="Genomic_DNA"/>
</dbReference>
<sequence length="95" mass="11340">MQNNQNLIPAETIVSKIFVFRGKKVMLDRDLAALYEVPAKRLNEQVRRNYKRFPDDFMFQLTKEEFDSLRSQIATLKRGQHSKIDFQNKFDILFV</sequence>
<dbReference type="Pfam" id="PF10543">
    <property type="entry name" value="ORF6N"/>
    <property type="match status" value="1"/>
</dbReference>
<dbReference type="InterPro" id="IPR018873">
    <property type="entry name" value="KilA-N_DNA-bd_domain"/>
</dbReference>
<dbReference type="AlphaFoldDB" id="A0A1F5S6W0"/>
<protein>
    <recommendedName>
        <fullName evidence="1">KilA-N DNA-binding domain-containing protein</fullName>
    </recommendedName>
</protein>
<evidence type="ECO:0000313" key="3">
    <source>
        <dbReference type="Proteomes" id="UP000178323"/>
    </source>
</evidence>
<evidence type="ECO:0000259" key="1">
    <source>
        <dbReference type="Pfam" id="PF10543"/>
    </source>
</evidence>
<name>A0A1F5S6W0_9BACT</name>
<dbReference type="STRING" id="1797985.A2Y83_02900"/>
<proteinExistence type="predicted"/>
<organism evidence="2 3">
    <name type="scientific">Candidatus Falkowbacteria bacterium RBG_13_39_14</name>
    <dbReference type="NCBI Taxonomy" id="1797985"/>
    <lineage>
        <taxon>Bacteria</taxon>
        <taxon>Candidatus Falkowiibacteriota</taxon>
    </lineage>
</organism>
<evidence type="ECO:0000313" key="2">
    <source>
        <dbReference type="EMBL" id="OGF22011.1"/>
    </source>
</evidence>
<gene>
    <name evidence="2" type="ORF">A2Y83_02900</name>
</gene>
<dbReference type="Proteomes" id="UP000178323">
    <property type="component" value="Unassembled WGS sequence"/>
</dbReference>
<accession>A0A1F5S6W0</accession>